<evidence type="ECO:0000256" key="1">
    <source>
        <dbReference type="SAM" id="MobiDB-lite"/>
    </source>
</evidence>
<evidence type="ECO:0008006" key="5">
    <source>
        <dbReference type="Google" id="ProtNLM"/>
    </source>
</evidence>
<organism evidence="3 4">
    <name type="scientific">Candidatus Woesebacteria bacterium RIFCSPHIGHO2_12_FULL_41_24</name>
    <dbReference type="NCBI Taxonomy" id="1802510"/>
    <lineage>
        <taxon>Bacteria</taxon>
        <taxon>Candidatus Woeseibacteriota</taxon>
    </lineage>
</organism>
<proteinExistence type="predicted"/>
<sequence>MEAAKAGRGRLLSGDRHGRKIQISRRKKMNAMRSLLKKVVGAAGLIGLLFGATQPASAEEPAGHWECSCPPEYSLVGNPPDVVCVCDYDPTDVRPAKCVWVSDPTPEPTETPGSTPEPTETPGSTPEPTETPGSTPEPSASPTSFPLPETGGGGASPSNFLADVAKAIALVLVAVFGLPRALRLARAIRRR</sequence>
<name>A0A1F8AUX5_9BACT</name>
<feature type="region of interest" description="Disordered" evidence="1">
    <location>
        <begin position="98"/>
        <end position="157"/>
    </location>
</feature>
<evidence type="ECO:0000313" key="4">
    <source>
        <dbReference type="Proteomes" id="UP000178603"/>
    </source>
</evidence>
<keyword evidence="2" id="KW-0472">Membrane</keyword>
<comment type="caution">
    <text evidence="3">The sequence shown here is derived from an EMBL/GenBank/DDBJ whole genome shotgun (WGS) entry which is preliminary data.</text>
</comment>
<evidence type="ECO:0000313" key="3">
    <source>
        <dbReference type="EMBL" id="OGM55563.1"/>
    </source>
</evidence>
<dbReference type="EMBL" id="MGGW01000001">
    <property type="protein sequence ID" value="OGM55563.1"/>
    <property type="molecule type" value="Genomic_DNA"/>
</dbReference>
<reference evidence="3 4" key="1">
    <citation type="journal article" date="2016" name="Nat. Commun.">
        <title>Thousands of microbial genomes shed light on interconnected biogeochemical processes in an aquifer system.</title>
        <authorList>
            <person name="Anantharaman K."/>
            <person name="Brown C.T."/>
            <person name="Hug L.A."/>
            <person name="Sharon I."/>
            <person name="Castelle C.J."/>
            <person name="Probst A.J."/>
            <person name="Thomas B.C."/>
            <person name="Singh A."/>
            <person name="Wilkins M.J."/>
            <person name="Karaoz U."/>
            <person name="Brodie E.L."/>
            <person name="Williams K.H."/>
            <person name="Hubbard S.S."/>
            <person name="Banfield J.F."/>
        </authorList>
    </citation>
    <scope>NUCLEOTIDE SEQUENCE [LARGE SCALE GENOMIC DNA]</scope>
</reference>
<dbReference type="AlphaFoldDB" id="A0A1F8AUX5"/>
<evidence type="ECO:0000256" key="2">
    <source>
        <dbReference type="SAM" id="Phobius"/>
    </source>
</evidence>
<feature type="transmembrane region" description="Helical" evidence="2">
    <location>
        <begin position="164"/>
        <end position="182"/>
    </location>
</feature>
<dbReference type="Proteomes" id="UP000178603">
    <property type="component" value="Unassembled WGS sequence"/>
</dbReference>
<keyword evidence="2" id="KW-1133">Transmembrane helix</keyword>
<protein>
    <recommendedName>
        <fullName evidence="5">Gram-positive cocci surface proteins LPxTG domain-containing protein</fullName>
    </recommendedName>
</protein>
<feature type="compositionally biased region" description="Low complexity" evidence="1">
    <location>
        <begin position="108"/>
        <end position="144"/>
    </location>
</feature>
<keyword evidence="2" id="KW-0812">Transmembrane</keyword>
<accession>A0A1F8AUX5</accession>
<gene>
    <name evidence="3" type="ORF">A3E44_04840</name>
</gene>